<evidence type="ECO:0000313" key="14">
    <source>
        <dbReference type="Proteomes" id="UP001190700"/>
    </source>
</evidence>
<dbReference type="PANTHER" id="PTHR31528:SF1">
    <property type="entry name" value="4-AMINO-5-HYDROXYMETHYL-2-METHYLPYRIMIDINE PHOSPHATE SYNTHASE THI11-RELATED"/>
    <property type="match status" value="1"/>
</dbReference>
<evidence type="ECO:0000256" key="4">
    <source>
        <dbReference type="ARBA" id="ARBA00011738"/>
    </source>
</evidence>
<evidence type="ECO:0000256" key="7">
    <source>
        <dbReference type="ARBA" id="ARBA00022898"/>
    </source>
</evidence>
<dbReference type="AlphaFoldDB" id="A0AAE0LL41"/>
<comment type="similarity">
    <text evidence="3">Belongs to the NMT1/THI5 family.</text>
</comment>
<feature type="domain" description="SsuA/THI5-like" evidence="12">
    <location>
        <begin position="105"/>
        <end position="256"/>
    </location>
</feature>
<evidence type="ECO:0000256" key="10">
    <source>
        <dbReference type="ARBA" id="ARBA00033171"/>
    </source>
</evidence>
<keyword evidence="6" id="KW-0479">Metal-binding</keyword>
<evidence type="ECO:0000256" key="9">
    <source>
        <dbReference type="ARBA" id="ARBA00023004"/>
    </source>
</evidence>
<protein>
    <recommendedName>
        <fullName evidence="10">Thiamine pyrimidine synthase</fullName>
    </recommendedName>
</protein>
<dbReference type="InterPro" id="IPR015168">
    <property type="entry name" value="SsuA/THI5"/>
</dbReference>
<dbReference type="Proteomes" id="UP001190700">
    <property type="component" value="Unassembled WGS sequence"/>
</dbReference>
<evidence type="ECO:0000256" key="5">
    <source>
        <dbReference type="ARBA" id="ARBA00022679"/>
    </source>
</evidence>
<feature type="domain" description="SsuA/THI5-like" evidence="12">
    <location>
        <begin position="20"/>
        <end position="48"/>
    </location>
</feature>
<keyword evidence="14" id="KW-1185">Reference proteome</keyword>
<evidence type="ECO:0000256" key="1">
    <source>
        <dbReference type="ARBA" id="ARBA00003469"/>
    </source>
</evidence>
<accession>A0AAE0LL41</accession>
<keyword evidence="8" id="KW-0784">Thiamine biosynthesis</keyword>
<gene>
    <name evidence="13" type="ORF">CYMTET_3173</name>
</gene>
<name>A0AAE0LL41_9CHLO</name>
<dbReference type="GO" id="GO:0009228">
    <property type="term" value="P:thiamine biosynthetic process"/>
    <property type="evidence" value="ECO:0007669"/>
    <property type="project" value="UniProtKB-KW"/>
</dbReference>
<dbReference type="GO" id="GO:0016740">
    <property type="term" value="F:transferase activity"/>
    <property type="evidence" value="ECO:0007669"/>
    <property type="project" value="UniProtKB-KW"/>
</dbReference>
<dbReference type="PANTHER" id="PTHR31528">
    <property type="entry name" value="4-AMINO-5-HYDROXYMETHYL-2-METHYLPYRIMIDINE PHOSPHATE SYNTHASE THI11-RELATED"/>
    <property type="match status" value="1"/>
</dbReference>
<dbReference type="Gene3D" id="3.40.190.10">
    <property type="entry name" value="Periplasmic binding protein-like II"/>
    <property type="match status" value="2"/>
</dbReference>
<comment type="catalytic activity">
    <reaction evidence="11">
        <text>N(6)-(pyridoxal phosphate)-L-lysyl-[4-amino-5-hydroxymethyl-2-methylpyrimidine phosphate synthase] + L-histidyl-[4-amino-5-hydroxymethyl-2-methylpyrimidine phosphate synthase] + 2 Fe(3+) + 4 H2O = L-lysyl-[4-amino-5-hydroxymethyl-2-methylpyrimidine phosphate synthase] + (2S)-2-amino-5-hydroxy-4-oxopentanoyl-[4-amino-5-hydroxymethyl-2-methylpyrimidine phosphate synthase] + 4-amino-2-methyl-5-(phosphooxymethyl)pyrimidine + 3-oxopropanoate + 2 Fe(2+) + 2 H(+)</text>
        <dbReference type="Rhea" id="RHEA:65756"/>
        <dbReference type="Rhea" id="RHEA-COMP:16892"/>
        <dbReference type="Rhea" id="RHEA-COMP:16893"/>
        <dbReference type="Rhea" id="RHEA-COMP:16894"/>
        <dbReference type="Rhea" id="RHEA-COMP:16895"/>
        <dbReference type="ChEBI" id="CHEBI:15377"/>
        <dbReference type="ChEBI" id="CHEBI:15378"/>
        <dbReference type="ChEBI" id="CHEBI:29033"/>
        <dbReference type="ChEBI" id="CHEBI:29034"/>
        <dbReference type="ChEBI" id="CHEBI:29969"/>
        <dbReference type="ChEBI" id="CHEBI:29979"/>
        <dbReference type="ChEBI" id="CHEBI:33190"/>
        <dbReference type="ChEBI" id="CHEBI:58354"/>
        <dbReference type="ChEBI" id="CHEBI:143915"/>
        <dbReference type="ChEBI" id="CHEBI:157692"/>
    </reaction>
    <physiologicalReaction direction="left-to-right" evidence="11">
        <dbReference type="Rhea" id="RHEA:65757"/>
    </physiologicalReaction>
</comment>
<dbReference type="GO" id="GO:0046872">
    <property type="term" value="F:metal ion binding"/>
    <property type="evidence" value="ECO:0007669"/>
    <property type="project" value="UniProtKB-KW"/>
</dbReference>
<evidence type="ECO:0000313" key="13">
    <source>
        <dbReference type="EMBL" id="KAK3289396.1"/>
    </source>
</evidence>
<evidence type="ECO:0000256" key="6">
    <source>
        <dbReference type="ARBA" id="ARBA00022723"/>
    </source>
</evidence>
<evidence type="ECO:0000256" key="2">
    <source>
        <dbReference type="ARBA" id="ARBA00004948"/>
    </source>
</evidence>
<keyword evidence="9" id="KW-0408">Iron</keyword>
<reference evidence="13 14" key="1">
    <citation type="journal article" date="2015" name="Genome Biol. Evol.">
        <title>Comparative Genomics of a Bacterivorous Green Alga Reveals Evolutionary Causalities and Consequences of Phago-Mixotrophic Mode of Nutrition.</title>
        <authorList>
            <person name="Burns J.A."/>
            <person name="Paasch A."/>
            <person name="Narechania A."/>
            <person name="Kim E."/>
        </authorList>
    </citation>
    <scope>NUCLEOTIDE SEQUENCE [LARGE SCALE GENOMIC DNA]</scope>
    <source>
        <strain evidence="13 14">PLY_AMNH</strain>
    </source>
</reference>
<evidence type="ECO:0000259" key="12">
    <source>
        <dbReference type="Pfam" id="PF09084"/>
    </source>
</evidence>
<dbReference type="EMBL" id="LGRX02000152">
    <property type="protein sequence ID" value="KAK3289396.1"/>
    <property type="molecule type" value="Genomic_DNA"/>
</dbReference>
<organism evidence="13 14">
    <name type="scientific">Cymbomonas tetramitiformis</name>
    <dbReference type="NCBI Taxonomy" id="36881"/>
    <lineage>
        <taxon>Eukaryota</taxon>
        <taxon>Viridiplantae</taxon>
        <taxon>Chlorophyta</taxon>
        <taxon>Pyramimonadophyceae</taxon>
        <taxon>Pyramimonadales</taxon>
        <taxon>Pyramimonadaceae</taxon>
        <taxon>Cymbomonas</taxon>
    </lineage>
</organism>
<evidence type="ECO:0000256" key="11">
    <source>
        <dbReference type="ARBA" id="ARBA00048179"/>
    </source>
</evidence>
<evidence type="ECO:0000256" key="3">
    <source>
        <dbReference type="ARBA" id="ARBA00009406"/>
    </source>
</evidence>
<comment type="function">
    <text evidence="1">Responsible for the formation of the pyrimidine heterocycle in the thiamine biosynthesis pathway. Catalyzes the formation of hydroxymethylpyrimidine phosphate (HMP-P) from histidine and pyridoxal phosphate (PLP). The protein uses PLP and the active site histidine to form HMP-P, generating an inactive enzyme. The enzyme can only undergo a single turnover, which suggests it is a suicide enzyme.</text>
</comment>
<comment type="caution">
    <text evidence="13">The sequence shown here is derived from an EMBL/GenBank/DDBJ whole genome shotgun (WGS) entry which is preliminary data.</text>
</comment>
<keyword evidence="5" id="KW-0808">Transferase</keyword>
<dbReference type="InterPro" id="IPR027939">
    <property type="entry name" value="NMT1/THI5"/>
</dbReference>
<proteinExistence type="inferred from homology"/>
<comment type="pathway">
    <text evidence="2">Cofactor biosynthesis; thiamine diphosphate biosynthesis.</text>
</comment>
<dbReference type="Pfam" id="PF09084">
    <property type="entry name" value="NMT1"/>
    <property type="match status" value="2"/>
</dbReference>
<sequence>MATDSAIMEDVVMALDWTPNTNHTGLFVALAQGWYAEAGLRVKLLSVHEEDYRNSYTEANGTNPDGEYPTPCGKVAARTATFAMNSPEGCIGWNTPPPGVERPALKTVAAVLQAQTSAIVTTKDSGLERPKQLDGKVYASYAARFEGRIVQQMIKNDGGTGDYDERVLPMLGIWNTIQEGAADATWVFMSWEGVEAKMKGLELNAFYLQDYGIPYAYAPCLMTHPATLAEKPEMVRKFLKATQRGYEWAAANPEEAARILVSGAKEHNNFDLDEDMVTLSQLEVGPAYLDEDGKWGGMQKSRWDKYLDWLSDSGLLTTYMQSRTPKEGTSATLDELRAGKAGDPIPRESIDATDLFTTAFLQ</sequence>
<keyword evidence="7" id="KW-0663">Pyridoxal phosphate</keyword>
<evidence type="ECO:0000256" key="8">
    <source>
        <dbReference type="ARBA" id="ARBA00022977"/>
    </source>
</evidence>
<comment type="subunit">
    <text evidence="4">Homodimer.</text>
</comment>
<dbReference type="SUPFAM" id="SSF53850">
    <property type="entry name" value="Periplasmic binding protein-like II"/>
    <property type="match status" value="1"/>
</dbReference>